<reference evidence="1 2" key="1">
    <citation type="journal article" date="2017" name="Genome Announc.">
        <title>Genome sequence of the saprophytic ascomycete Epicoccum nigrum ICMP 19927 strain isolated from New Zealand.</title>
        <authorList>
            <person name="Fokin M."/>
            <person name="Fleetwood D."/>
            <person name="Weir B.S."/>
            <person name="Villas-Boas S.G."/>
        </authorList>
    </citation>
    <scope>NUCLEOTIDE SEQUENCE [LARGE SCALE GENOMIC DNA]</scope>
    <source>
        <strain evidence="1 2">ICMP 19927</strain>
    </source>
</reference>
<sequence length="79" mass="9064">MPRHSQQHAKNDRQCWQRNLRWNDDGGGAGVFSPSPTRDDWAPAKQPRAYWSSNLLPILVLTIRLHAWSTAQIISKETV</sequence>
<organism evidence="1 2">
    <name type="scientific">Epicoccum nigrum</name>
    <name type="common">Soil fungus</name>
    <name type="synonym">Epicoccum purpurascens</name>
    <dbReference type="NCBI Taxonomy" id="105696"/>
    <lineage>
        <taxon>Eukaryota</taxon>
        <taxon>Fungi</taxon>
        <taxon>Dikarya</taxon>
        <taxon>Ascomycota</taxon>
        <taxon>Pezizomycotina</taxon>
        <taxon>Dothideomycetes</taxon>
        <taxon>Pleosporomycetidae</taxon>
        <taxon>Pleosporales</taxon>
        <taxon>Pleosporineae</taxon>
        <taxon>Didymellaceae</taxon>
        <taxon>Epicoccum</taxon>
    </lineage>
</organism>
<evidence type="ECO:0000313" key="1">
    <source>
        <dbReference type="EMBL" id="OSS53242.1"/>
    </source>
</evidence>
<dbReference type="InParanoid" id="A0A1Y2MB53"/>
<proteinExistence type="predicted"/>
<name>A0A1Y2MB53_EPING</name>
<keyword evidence="2" id="KW-1185">Reference proteome</keyword>
<protein>
    <submittedName>
        <fullName evidence="1">Uncharacterized protein</fullName>
    </submittedName>
</protein>
<dbReference type="AlphaFoldDB" id="A0A1Y2MB53"/>
<dbReference type="Proteomes" id="UP000193240">
    <property type="component" value="Unassembled WGS sequence"/>
</dbReference>
<evidence type="ECO:0000313" key="2">
    <source>
        <dbReference type="Proteomes" id="UP000193240"/>
    </source>
</evidence>
<dbReference type="EMBL" id="KZ107839">
    <property type="protein sequence ID" value="OSS53242.1"/>
    <property type="molecule type" value="Genomic_DNA"/>
</dbReference>
<accession>A0A1Y2MB53</accession>
<gene>
    <name evidence="1" type="ORF">B5807_02966</name>
</gene>